<comment type="caution">
    <text evidence="2">The sequence shown here is derived from an EMBL/GenBank/DDBJ whole genome shotgun (WGS) entry which is preliminary data.</text>
</comment>
<keyword evidence="1" id="KW-1133">Transmembrane helix</keyword>
<gene>
    <name evidence="2" type="ORF">ACFFSY_03510</name>
</gene>
<keyword evidence="1" id="KW-0812">Transmembrane</keyword>
<evidence type="ECO:0000313" key="3">
    <source>
        <dbReference type="Proteomes" id="UP001589747"/>
    </source>
</evidence>
<evidence type="ECO:0000256" key="1">
    <source>
        <dbReference type="SAM" id="Phobius"/>
    </source>
</evidence>
<proteinExistence type="predicted"/>
<dbReference type="Proteomes" id="UP001589747">
    <property type="component" value="Unassembled WGS sequence"/>
</dbReference>
<accession>A0ABV5KIE0</accession>
<keyword evidence="3" id="KW-1185">Reference proteome</keyword>
<feature type="transmembrane region" description="Helical" evidence="1">
    <location>
        <begin position="22"/>
        <end position="55"/>
    </location>
</feature>
<name>A0ABV5KIE0_9BACL</name>
<evidence type="ECO:0000313" key="2">
    <source>
        <dbReference type="EMBL" id="MFB9324987.1"/>
    </source>
</evidence>
<dbReference type="RefSeq" id="WP_377489956.1">
    <property type="nucleotide sequence ID" value="NZ_JBHMDO010000008.1"/>
</dbReference>
<organism evidence="2 3">
    <name type="scientific">Paenibacillus aurantiacus</name>
    <dbReference type="NCBI Taxonomy" id="1936118"/>
    <lineage>
        <taxon>Bacteria</taxon>
        <taxon>Bacillati</taxon>
        <taxon>Bacillota</taxon>
        <taxon>Bacilli</taxon>
        <taxon>Bacillales</taxon>
        <taxon>Paenibacillaceae</taxon>
        <taxon>Paenibacillus</taxon>
    </lineage>
</organism>
<keyword evidence="1" id="KW-0472">Membrane</keyword>
<reference evidence="2 3" key="1">
    <citation type="submission" date="2024-09" db="EMBL/GenBank/DDBJ databases">
        <authorList>
            <person name="Sun Q."/>
            <person name="Mori K."/>
        </authorList>
    </citation>
    <scope>NUCLEOTIDE SEQUENCE [LARGE SCALE GENOMIC DNA]</scope>
    <source>
        <strain evidence="2 3">TISTR 2452</strain>
    </source>
</reference>
<sequence>MNGQTMDRNVVKKYFYGTKWPLMLGIFGSILMLIMGMGLRGVVIVIVAAVIWSLVEKYGVKGSQEQAVDACIEADLSNFSERALTKLGLVSEQISLITPIKVLGPYYDYKEPKPGSLFSWIKAIFIRLFIHQPKLIFKYGSDDRVRYSLIQAHVFLFSESQIYVYEICYDPCNGEIFEESTAEYFYRDVDCVITGEKTERILSKRKLINKKFEYFKVIVTSGTSTHAVADGETSILATQVMAMRNLIRSKKEELSSGNSQI</sequence>
<dbReference type="EMBL" id="JBHMDO010000008">
    <property type="protein sequence ID" value="MFB9324987.1"/>
    <property type="molecule type" value="Genomic_DNA"/>
</dbReference>
<protein>
    <submittedName>
        <fullName evidence="2">Uncharacterized protein</fullName>
    </submittedName>
</protein>